<proteinExistence type="predicted"/>
<feature type="compositionally biased region" description="Low complexity" evidence="1">
    <location>
        <begin position="198"/>
        <end position="208"/>
    </location>
</feature>
<feature type="compositionally biased region" description="Polar residues" evidence="1">
    <location>
        <begin position="251"/>
        <end position="266"/>
    </location>
</feature>
<feature type="region of interest" description="Disordered" evidence="1">
    <location>
        <begin position="158"/>
        <end position="177"/>
    </location>
</feature>
<organism evidence="2 3">
    <name type="scientific">Crucibulum laeve</name>
    <dbReference type="NCBI Taxonomy" id="68775"/>
    <lineage>
        <taxon>Eukaryota</taxon>
        <taxon>Fungi</taxon>
        <taxon>Dikarya</taxon>
        <taxon>Basidiomycota</taxon>
        <taxon>Agaricomycotina</taxon>
        <taxon>Agaricomycetes</taxon>
        <taxon>Agaricomycetidae</taxon>
        <taxon>Agaricales</taxon>
        <taxon>Agaricineae</taxon>
        <taxon>Nidulariaceae</taxon>
        <taxon>Crucibulum</taxon>
    </lineage>
</organism>
<feature type="compositionally biased region" description="Low complexity" evidence="1">
    <location>
        <begin position="267"/>
        <end position="280"/>
    </location>
</feature>
<dbReference type="Proteomes" id="UP000308652">
    <property type="component" value="Unassembled WGS sequence"/>
</dbReference>
<accession>A0A5C3MCU0</accession>
<keyword evidence="3" id="KW-1185">Reference proteome</keyword>
<feature type="compositionally biased region" description="Polar residues" evidence="1">
    <location>
        <begin position="226"/>
        <end position="241"/>
    </location>
</feature>
<evidence type="ECO:0000313" key="2">
    <source>
        <dbReference type="EMBL" id="TFK43152.1"/>
    </source>
</evidence>
<feature type="compositionally biased region" description="Polar residues" evidence="1">
    <location>
        <begin position="281"/>
        <end position="290"/>
    </location>
</feature>
<feature type="compositionally biased region" description="Low complexity" evidence="1">
    <location>
        <begin position="371"/>
        <end position="397"/>
    </location>
</feature>
<feature type="compositionally biased region" description="Polar residues" evidence="1">
    <location>
        <begin position="423"/>
        <end position="435"/>
    </location>
</feature>
<reference evidence="2 3" key="1">
    <citation type="journal article" date="2019" name="Nat. Ecol. Evol.">
        <title>Megaphylogeny resolves global patterns of mushroom evolution.</title>
        <authorList>
            <person name="Varga T."/>
            <person name="Krizsan K."/>
            <person name="Foldi C."/>
            <person name="Dima B."/>
            <person name="Sanchez-Garcia M."/>
            <person name="Sanchez-Ramirez S."/>
            <person name="Szollosi G.J."/>
            <person name="Szarkandi J.G."/>
            <person name="Papp V."/>
            <person name="Albert L."/>
            <person name="Andreopoulos W."/>
            <person name="Angelini C."/>
            <person name="Antonin V."/>
            <person name="Barry K.W."/>
            <person name="Bougher N.L."/>
            <person name="Buchanan P."/>
            <person name="Buyck B."/>
            <person name="Bense V."/>
            <person name="Catcheside P."/>
            <person name="Chovatia M."/>
            <person name="Cooper J."/>
            <person name="Damon W."/>
            <person name="Desjardin D."/>
            <person name="Finy P."/>
            <person name="Geml J."/>
            <person name="Haridas S."/>
            <person name="Hughes K."/>
            <person name="Justo A."/>
            <person name="Karasinski D."/>
            <person name="Kautmanova I."/>
            <person name="Kiss B."/>
            <person name="Kocsube S."/>
            <person name="Kotiranta H."/>
            <person name="LaButti K.M."/>
            <person name="Lechner B.E."/>
            <person name="Liimatainen K."/>
            <person name="Lipzen A."/>
            <person name="Lukacs Z."/>
            <person name="Mihaltcheva S."/>
            <person name="Morgado L.N."/>
            <person name="Niskanen T."/>
            <person name="Noordeloos M.E."/>
            <person name="Ohm R.A."/>
            <person name="Ortiz-Santana B."/>
            <person name="Ovrebo C."/>
            <person name="Racz N."/>
            <person name="Riley R."/>
            <person name="Savchenko A."/>
            <person name="Shiryaev A."/>
            <person name="Soop K."/>
            <person name="Spirin V."/>
            <person name="Szebenyi C."/>
            <person name="Tomsovsky M."/>
            <person name="Tulloss R.E."/>
            <person name="Uehling J."/>
            <person name="Grigoriev I.V."/>
            <person name="Vagvolgyi C."/>
            <person name="Papp T."/>
            <person name="Martin F.M."/>
            <person name="Miettinen O."/>
            <person name="Hibbett D.S."/>
            <person name="Nagy L.G."/>
        </authorList>
    </citation>
    <scope>NUCLEOTIDE SEQUENCE [LARGE SCALE GENOMIC DNA]</scope>
    <source>
        <strain evidence="2 3">CBS 166.37</strain>
    </source>
</reference>
<feature type="region of interest" description="Disordered" evidence="1">
    <location>
        <begin position="198"/>
        <end position="340"/>
    </location>
</feature>
<name>A0A5C3MCU0_9AGAR</name>
<dbReference type="OrthoDB" id="4092340at2759"/>
<evidence type="ECO:0000256" key="1">
    <source>
        <dbReference type="SAM" id="MobiDB-lite"/>
    </source>
</evidence>
<feature type="region of interest" description="Disordered" evidence="1">
    <location>
        <begin position="423"/>
        <end position="465"/>
    </location>
</feature>
<feature type="compositionally biased region" description="Low complexity" evidence="1">
    <location>
        <begin position="292"/>
        <end position="306"/>
    </location>
</feature>
<dbReference type="EMBL" id="ML213591">
    <property type="protein sequence ID" value="TFK43152.1"/>
    <property type="molecule type" value="Genomic_DNA"/>
</dbReference>
<dbReference type="STRING" id="68775.A0A5C3MCU0"/>
<sequence>MTTSAHNNRASLLAGLRTGGVRSTSANIPHTAAPGGSFNVRHFAPTNNSSVFPEEEEDDQVFEMHHQNMLANRAMPMTAAVDGPNNRFSYQQQGQRGMNPNSAPFSPAFQSNMMAQPQLAQTPSMQMQMLQLEMMRIQALQAQQYQAELLAQAQQAQQQQQQQRRASFNPPATAGPLTNSFDLRAATLSAQMRRANQAGQLGSQLGQGADDHVPMTAALGGRFGSRTVSNNVPSSGRFTTNDYDDIPPTPNSTTVISGGTSLGNPASNNMSNNSNNNNNNGPSKSDTASSWRRGGNNNSVLSGNNRIVSSPSVKVTPPNEDQRVSPPLAPSPIATSAPKFRPQPLHFSAAVSQPLPAVAVDHTTDDDTDAETQSQSSTSSGASNSSPTTPRSSASSNDMPLSPREEASKKLYEGLGIGRPLSAVQSEQSQQQYPTVSVPPHRMVSQPTRQPRGPPSGADELGPKNFATRIRRKAIGGLGMLMGARERREFIEAY</sequence>
<protein>
    <submittedName>
        <fullName evidence="2">Uncharacterized protein</fullName>
    </submittedName>
</protein>
<gene>
    <name evidence="2" type="ORF">BDQ12DRAFT_661868</name>
</gene>
<evidence type="ECO:0000313" key="3">
    <source>
        <dbReference type="Proteomes" id="UP000308652"/>
    </source>
</evidence>
<dbReference type="AlphaFoldDB" id="A0A5C3MCU0"/>
<feature type="region of interest" description="Disordered" evidence="1">
    <location>
        <begin position="361"/>
        <end position="404"/>
    </location>
</feature>